<reference evidence="1 2" key="2">
    <citation type="submission" date="2017-10" db="EMBL/GenBank/DDBJ databases">
        <title>Genome analyses suggest a sexual origin of heterokaryosis in a supposedly ancient asexual fungus.</title>
        <authorList>
            <person name="Corradi N."/>
            <person name="Sedzielewska K."/>
            <person name="Noel J."/>
            <person name="Charron P."/>
            <person name="Farinelli L."/>
            <person name="Marton T."/>
            <person name="Kruger M."/>
            <person name="Pelin A."/>
            <person name="Brachmann A."/>
            <person name="Corradi N."/>
        </authorList>
    </citation>
    <scope>NUCLEOTIDE SEQUENCE [LARGE SCALE GENOMIC DNA]</scope>
    <source>
        <strain evidence="1 2">A1</strain>
    </source>
</reference>
<organism evidence="1 2">
    <name type="scientific">Rhizophagus irregularis</name>
    <dbReference type="NCBI Taxonomy" id="588596"/>
    <lineage>
        <taxon>Eukaryota</taxon>
        <taxon>Fungi</taxon>
        <taxon>Fungi incertae sedis</taxon>
        <taxon>Mucoromycota</taxon>
        <taxon>Glomeromycotina</taxon>
        <taxon>Glomeromycetes</taxon>
        <taxon>Glomerales</taxon>
        <taxon>Glomeraceae</taxon>
        <taxon>Rhizophagus</taxon>
    </lineage>
</organism>
<dbReference type="Proteomes" id="UP000232688">
    <property type="component" value="Unassembled WGS sequence"/>
</dbReference>
<feature type="non-terminal residue" evidence="1">
    <location>
        <position position="1"/>
    </location>
</feature>
<dbReference type="VEuPathDB" id="FungiDB:RhiirFUN_003413"/>
<evidence type="ECO:0000313" key="1">
    <source>
        <dbReference type="EMBL" id="PKC52717.1"/>
    </source>
</evidence>
<sequence>SLQGCHQKIKSFIDDEDVIEKSLSFIRENRGKTTPKEYQTFINQVLFIQMNLQTSKRSISIKTSRIWFKKLGLKQY</sequence>
<dbReference type="VEuPathDB" id="FungiDB:RhiirA1_480854"/>
<name>A0A2N0QNT6_9GLOM</name>
<gene>
    <name evidence="1" type="ORF">RhiirA1_480854</name>
</gene>
<accession>A0A2N0QNT6</accession>
<dbReference type="EMBL" id="LLXH01005261">
    <property type="protein sequence ID" value="PKC52717.1"/>
    <property type="molecule type" value="Genomic_DNA"/>
</dbReference>
<proteinExistence type="predicted"/>
<reference evidence="1 2" key="1">
    <citation type="submission" date="2017-10" db="EMBL/GenBank/DDBJ databases">
        <title>Extensive intraspecific genome diversity in a model arbuscular mycorrhizal fungus.</title>
        <authorList>
            <person name="Chen E.C.H."/>
            <person name="Morin E."/>
            <person name="Baudet D."/>
            <person name="Noel J."/>
            <person name="Ndikumana S."/>
            <person name="Charron P."/>
            <person name="St-Onge C."/>
            <person name="Giorgi J."/>
            <person name="Grigoriev I.V."/>
            <person name="Roux C."/>
            <person name="Martin F.M."/>
            <person name="Corradi N."/>
        </authorList>
    </citation>
    <scope>NUCLEOTIDE SEQUENCE [LARGE SCALE GENOMIC DNA]</scope>
    <source>
        <strain evidence="1 2">A1</strain>
    </source>
</reference>
<comment type="caution">
    <text evidence="1">The sequence shown here is derived from an EMBL/GenBank/DDBJ whole genome shotgun (WGS) entry which is preliminary data.</text>
</comment>
<evidence type="ECO:0000313" key="2">
    <source>
        <dbReference type="Proteomes" id="UP000232688"/>
    </source>
</evidence>
<dbReference type="AlphaFoldDB" id="A0A2N0QNT6"/>
<protein>
    <submittedName>
        <fullName evidence="1">Uncharacterized protein</fullName>
    </submittedName>
</protein>